<feature type="region of interest" description="Disordered" evidence="2">
    <location>
        <begin position="310"/>
        <end position="334"/>
    </location>
</feature>
<dbReference type="Gene3D" id="1.20.58.80">
    <property type="entry name" value="Phosphotransferase system, lactose/cellobiose-type IIA subunit"/>
    <property type="match status" value="1"/>
</dbReference>
<organism evidence="4">
    <name type="scientific">Hanusia phi</name>
    <dbReference type="NCBI Taxonomy" id="3032"/>
    <lineage>
        <taxon>Eukaryota</taxon>
        <taxon>Cryptophyceae</taxon>
        <taxon>Pyrenomonadales</taxon>
        <taxon>Geminigeraceae</taxon>
        <taxon>Hanusia</taxon>
    </lineage>
</organism>
<dbReference type="AlphaFoldDB" id="A0A7S0E139"/>
<evidence type="ECO:0000256" key="1">
    <source>
        <dbReference type="SAM" id="Coils"/>
    </source>
</evidence>
<feature type="region of interest" description="Disordered" evidence="2">
    <location>
        <begin position="219"/>
        <end position="259"/>
    </location>
</feature>
<gene>
    <name evidence="4" type="ORF">HPHI1048_LOCUS3604</name>
</gene>
<dbReference type="PROSITE" id="PS50802">
    <property type="entry name" value="OTU"/>
    <property type="match status" value="1"/>
</dbReference>
<protein>
    <recommendedName>
        <fullName evidence="3">OTU domain-containing protein</fullName>
    </recommendedName>
</protein>
<dbReference type="Gene3D" id="3.90.70.80">
    <property type="match status" value="1"/>
</dbReference>
<dbReference type="InterPro" id="IPR003323">
    <property type="entry name" value="OTU_dom"/>
</dbReference>
<accession>A0A7S0E139</accession>
<dbReference type="GO" id="GO:0004843">
    <property type="term" value="F:cysteine-type deubiquitinase activity"/>
    <property type="evidence" value="ECO:0007669"/>
    <property type="project" value="TreeGrafter"/>
</dbReference>
<dbReference type="GO" id="GO:0016579">
    <property type="term" value="P:protein deubiquitination"/>
    <property type="evidence" value="ECO:0007669"/>
    <property type="project" value="TreeGrafter"/>
</dbReference>
<feature type="compositionally biased region" description="Polar residues" evidence="2">
    <location>
        <begin position="239"/>
        <end position="254"/>
    </location>
</feature>
<reference evidence="4" key="1">
    <citation type="submission" date="2021-01" db="EMBL/GenBank/DDBJ databases">
        <authorList>
            <person name="Corre E."/>
            <person name="Pelletier E."/>
            <person name="Niang G."/>
            <person name="Scheremetjew M."/>
            <person name="Finn R."/>
            <person name="Kale V."/>
            <person name="Holt S."/>
            <person name="Cochrane G."/>
            <person name="Meng A."/>
            <person name="Brown T."/>
            <person name="Cohen L."/>
        </authorList>
    </citation>
    <scope>NUCLEOTIDE SEQUENCE</scope>
    <source>
        <strain evidence="4">CCMP325</strain>
    </source>
</reference>
<feature type="domain" description="OTU" evidence="3">
    <location>
        <begin position="373"/>
        <end position="508"/>
    </location>
</feature>
<sequence>MATAVEMSGTSSVQGGGANGGGVDDEECRMEQQHWIHYMESIVKQSDKSLDQLVQDRELGMLIKSVDVIMRQASIHHEQAYATENAATRFKLLGNYYALMLRFVALVLLKMKNHPSYGKSEFRKEIDAQIRRGKLAVEELEKEKQELRRLFTIQFREKLALKHAKMSEMGRKESEMKSLKVIGDAMESTKLNVSTGNALEREGLQELMQKDRHIVQSVKDLPSANPRSSLISAPSISSKGAQAQQMLPSQQDKSASVPASRKGIIEEKLENDDDIFIALPILDDIPVLLPSQNRMKFDTFLQHERRGYAAQLPPSKPPQSSSLNAYPIRQSTKQNEMYDRDLQMALRESAMLANTENMKLQRLRERLEKFTDFELEDVDNTGHCQFDAIAHQIAGRFADQYKVQPSEVNYRRVRRDVAEWLRRNAHVTLDNGATITNFLDHDDGATWEIFCDNIEDKWTSPSPVWGNHLTLIAAANCYNRPIRIWSTAPGEDWWLQIEPKHYKPTHHIRPFELAHLYERHYLSVRERRGKNSKFAGTPRY</sequence>
<dbReference type="EMBL" id="HBEO01005082">
    <property type="protein sequence ID" value="CAD8471455.1"/>
    <property type="molecule type" value="Transcribed_RNA"/>
</dbReference>
<dbReference type="InterPro" id="IPR038765">
    <property type="entry name" value="Papain-like_cys_pep_sf"/>
</dbReference>
<keyword evidence="1" id="KW-0175">Coiled coil</keyword>
<dbReference type="InterPro" id="IPR050704">
    <property type="entry name" value="Peptidase_C85-like"/>
</dbReference>
<dbReference type="PANTHER" id="PTHR12419">
    <property type="entry name" value="OTU DOMAIN CONTAINING PROTEIN"/>
    <property type="match status" value="1"/>
</dbReference>
<dbReference type="Pfam" id="PF02338">
    <property type="entry name" value="OTU"/>
    <property type="match status" value="1"/>
</dbReference>
<evidence type="ECO:0000259" key="3">
    <source>
        <dbReference type="PROSITE" id="PS50802"/>
    </source>
</evidence>
<evidence type="ECO:0000256" key="2">
    <source>
        <dbReference type="SAM" id="MobiDB-lite"/>
    </source>
</evidence>
<feature type="region of interest" description="Disordered" evidence="2">
    <location>
        <begin position="1"/>
        <end position="24"/>
    </location>
</feature>
<feature type="compositionally biased region" description="Low complexity" evidence="2">
    <location>
        <begin position="228"/>
        <end position="238"/>
    </location>
</feature>
<dbReference type="CDD" id="cd22758">
    <property type="entry name" value="OTU_232R-like"/>
    <property type="match status" value="1"/>
</dbReference>
<dbReference type="SUPFAM" id="SSF54001">
    <property type="entry name" value="Cysteine proteinases"/>
    <property type="match status" value="1"/>
</dbReference>
<feature type="coiled-coil region" evidence="1">
    <location>
        <begin position="123"/>
        <end position="157"/>
    </location>
</feature>
<dbReference type="PANTHER" id="PTHR12419:SF11">
    <property type="entry name" value="OTU DOMAIN-CONTAINING PROTEIN DDB_G0284757"/>
    <property type="match status" value="1"/>
</dbReference>
<proteinExistence type="predicted"/>
<name>A0A7S0E139_9CRYP</name>
<evidence type="ECO:0000313" key="4">
    <source>
        <dbReference type="EMBL" id="CAD8471455.1"/>
    </source>
</evidence>